<evidence type="ECO:0000259" key="1">
    <source>
        <dbReference type="PROSITE" id="PS51857"/>
    </source>
</evidence>
<name>A0ABQ2VAA6_9PSEU</name>
<dbReference type="Proteomes" id="UP000649573">
    <property type="component" value="Unassembled WGS sequence"/>
</dbReference>
<comment type="caution">
    <text evidence="2">The sequence shown here is derived from an EMBL/GenBank/DDBJ whole genome shotgun (WGS) entry which is preliminary data.</text>
</comment>
<reference evidence="3" key="1">
    <citation type="journal article" date="2019" name="Int. J. Syst. Evol. Microbiol.">
        <title>The Global Catalogue of Microorganisms (GCM) 10K type strain sequencing project: providing services to taxonomists for standard genome sequencing and annotation.</title>
        <authorList>
            <consortium name="The Broad Institute Genomics Platform"/>
            <consortium name="The Broad Institute Genome Sequencing Center for Infectious Disease"/>
            <person name="Wu L."/>
            <person name="Ma J."/>
        </authorList>
    </citation>
    <scope>NUCLEOTIDE SEQUENCE [LARGE SCALE GENOMIC DNA]</scope>
    <source>
        <strain evidence="3">JCM 3296</strain>
    </source>
</reference>
<keyword evidence="2" id="KW-0238">DNA-binding</keyword>
<evidence type="ECO:0000313" key="3">
    <source>
        <dbReference type="Proteomes" id="UP000649573"/>
    </source>
</evidence>
<proteinExistence type="predicted"/>
<dbReference type="Gene3D" id="2.40.50.140">
    <property type="entry name" value="Nucleic acid-binding proteins"/>
    <property type="match status" value="1"/>
</dbReference>
<dbReference type="SUPFAM" id="SSF50249">
    <property type="entry name" value="Nucleic acid-binding proteins"/>
    <property type="match status" value="1"/>
</dbReference>
<dbReference type="InterPro" id="IPR002059">
    <property type="entry name" value="CSP_DNA-bd"/>
</dbReference>
<protein>
    <submittedName>
        <fullName evidence="2">DNA-binding protein</fullName>
    </submittedName>
</protein>
<evidence type="ECO:0000313" key="2">
    <source>
        <dbReference type="EMBL" id="GGU76816.1"/>
    </source>
</evidence>
<keyword evidence="3" id="KW-1185">Reference proteome</keyword>
<dbReference type="PROSITE" id="PS51857">
    <property type="entry name" value="CSD_2"/>
    <property type="match status" value="1"/>
</dbReference>
<dbReference type="Pfam" id="PF00313">
    <property type="entry name" value="CSD"/>
    <property type="match status" value="1"/>
</dbReference>
<dbReference type="InterPro" id="IPR012340">
    <property type="entry name" value="NA-bd_OB-fold"/>
</dbReference>
<dbReference type="GO" id="GO:0003677">
    <property type="term" value="F:DNA binding"/>
    <property type="evidence" value="ECO:0007669"/>
    <property type="project" value="UniProtKB-KW"/>
</dbReference>
<dbReference type="SMART" id="SM00357">
    <property type="entry name" value="CSP"/>
    <property type="match status" value="1"/>
</dbReference>
<sequence>MSDVLTGRVVRFDAGRGFGFIAPDKGGEEDVFVHVNGLVEGKQDLRVGTRVSFQVVGGKRGLKAYDVRVVDPGDSTPESEQGAARAEQAPSWIADFSESCEVLTRAELTTEVTEALLKEVQSLTAAQVLQVREVVLRLADGHDWLID</sequence>
<accession>A0ABQ2VAA6</accession>
<dbReference type="EMBL" id="BMRE01000061">
    <property type="protein sequence ID" value="GGU76816.1"/>
    <property type="molecule type" value="Genomic_DNA"/>
</dbReference>
<dbReference type="RefSeq" id="WP_229813357.1">
    <property type="nucleotide sequence ID" value="NZ_BMRE01000061.1"/>
</dbReference>
<dbReference type="PANTHER" id="PTHR46565:SF20">
    <property type="entry name" value="COLD SHOCK DOMAIN-CONTAINING PROTEIN 4"/>
    <property type="match status" value="1"/>
</dbReference>
<gene>
    <name evidence="2" type="ORF">GCM10010178_80070</name>
</gene>
<dbReference type="PANTHER" id="PTHR46565">
    <property type="entry name" value="COLD SHOCK DOMAIN PROTEIN 2"/>
    <property type="match status" value="1"/>
</dbReference>
<feature type="domain" description="CSD" evidence="1">
    <location>
        <begin position="4"/>
        <end position="69"/>
    </location>
</feature>
<organism evidence="2 3">
    <name type="scientific">Lentzea flava</name>
    <dbReference type="NCBI Taxonomy" id="103732"/>
    <lineage>
        <taxon>Bacteria</taxon>
        <taxon>Bacillati</taxon>
        <taxon>Actinomycetota</taxon>
        <taxon>Actinomycetes</taxon>
        <taxon>Pseudonocardiales</taxon>
        <taxon>Pseudonocardiaceae</taxon>
        <taxon>Lentzea</taxon>
    </lineage>
</organism>
<dbReference type="InterPro" id="IPR011129">
    <property type="entry name" value="CSD"/>
</dbReference>